<dbReference type="Proteomes" id="UP001597196">
    <property type="component" value="Unassembled WGS sequence"/>
</dbReference>
<accession>A0ABW4CFD6</accession>
<proteinExistence type="predicted"/>
<gene>
    <name evidence="1" type="ORF">ACFQ4P_00115</name>
</gene>
<evidence type="ECO:0000313" key="2">
    <source>
        <dbReference type="Proteomes" id="UP001597196"/>
    </source>
</evidence>
<reference evidence="2" key="1">
    <citation type="journal article" date="2019" name="Int. J. Syst. Evol. Microbiol.">
        <title>The Global Catalogue of Microorganisms (GCM) 10K type strain sequencing project: providing services to taxonomists for standard genome sequencing and annotation.</title>
        <authorList>
            <consortium name="The Broad Institute Genomics Platform"/>
            <consortium name="The Broad Institute Genome Sequencing Center for Infectious Disease"/>
            <person name="Wu L."/>
            <person name="Ma J."/>
        </authorList>
    </citation>
    <scope>NUCLEOTIDE SEQUENCE [LARGE SCALE GENOMIC DNA]</scope>
    <source>
        <strain evidence="2">CCM 8980</strain>
    </source>
</reference>
<comment type="caution">
    <text evidence="1">The sequence shown here is derived from an EMBL/GenBank/DDBJ whole genome shotgun (WGS) entry which is preliminary data.</text>
</comment>
<sequence length="80" mass="8434">MKKAGGLQPEMAVPLAPKVSFKTATFAGLKSLGSVPAISGRSPPGATPMFLLLFARCIIDKFSLKTYAEPKYCSAQDEVG</sequence>
<name>A0ABW4CFD6_9LACO</name>
<dbReference type="EMBL" id="JBHTOC010000001">
    <property type="protein sequence ID" value="MFD1428648.1"/>
    <property type="molecule type" value="Genomic_DNA"/>
</dbReference>
<protein>
    <submittedName>
        <fullName evidence="1">Uncharacterized protein</fullName>
    </submittedName>
</protein>
<evidence type="ECO:0000313" key="1">
    <source>
        <dbReference type="EMBL" id="MFD1428648.1"/>
    </source>
</evidence>
<keyword evidence="2" id="KW-1185">Reference proteome</keyword>
<organism evidence="1 2">
    <name type="scientific">Lacticaseibacillus mingshuiensis</name>
    <dbReference type="NCBI Taxonomy" id="2799574"/>
    <lineage>
        <taxon>Bacteria</taxon>
        <taxon>Bacillati</taxon>
        <taxon>Bacillota</taxon>
        <taxon>Bacilli</taxon>
        <taxon>Lactobacillales</taxon>
        <taxon>Lactobacillaceae</taxon>
        <taxon>Lacticaseibacillus</taxon>
    </lineage>
</organism>